<proteinExistence type="predicted"/>
<reference evidence="2" key="1">
    <citation type="submission" date="2016-10" db="EMBL/GenBank/DDBJ databases">
        <authorList>
            <person name="Varghese N."/>
            <person name="Submissions S."/>
        </authorList>
    </citation>
    <scope>NUCLEOTIDE SEQUENCE [LARGE SCALE GENOMIC DNA]</scope>
    <source>
        <strain evidence="2">DSM 19315</strain>
    </source>
</reference>
<accession>A0A1I2XHB8</accession>
<organism evidence="1 2">
    <name type="scientific">Algoriphagus hitonicola</name>
    <dbReference type="NCBI Taxonomy" id="435880"/>
    <lineage>
        <taxon>Bacteria</taxon>
        <taxon>Pseudomonadati</taxon>
        <taxon>Bacteroidota</taxon>
        <taxon>Cytophagia</taxon>
        <taxon>Cytophagales</taxon>
        <taxon>Cyclobacteriaceae</taxon>
        <taxon>Algoriphagus</taxon>
    </lineage>
</organism>
<name>A0A1I2XHB8_9BACT</name>
<dbReference type="AlphaFoldDB" id="A0A1I2XHB8"/>
<gene>
    <name evidence="1" type="ORF">SAMN04487988_1196</name>
</gene>
<evidence type="ECO:0000313" key="1">
    <source>
        <dbReference type="EMBL" id="SFH12894.1"/>
    </source>
</evidence>
<dbReference type="Proteomes" id="UP000199642">
    <property type="component" value="Unassembled WGS sequence"/>
</dbReference>
<sequence>MNTIQPLSEIAQIELVYKPEDDLNSAPNRVWYAEKTFEGFTMEPCP</sequence>
<keyword evidence="2" id="KW-1185">Reference proteome</keyword>
<protein>
    <submittedName>
        <fullName evidence="1">Uncharacterized protein</fullName>
    </submittedName>
</protein>
<evidence type="ECO:0000313" key="2">
    <source>
        <dbReference type="Proteomes" id="UP000199642"/>
    </source>
</evidence>
<dbReference type="RefSeq" id="WP_177188522.1">
    <property type="nucleotide sequence ID" value="NZ_FOPC01000019.1"/>
</dbReference>
<dbReference type="EMBL" id="FOPC01000019">
    <property type="protein sequence ID" value="SFH12894.1"/>
    <property type="molecule type" value="Genomic_DNA"/>
</dbReference>